<proteinExistence type="predicted"/>
<keyword evidence="1" id="KW-0808">Transferase</keyword>
<dbReference type="Pfam" id="PF00534">
    <property type="entry name" value="Glycos_transf_1"/>
    <property type="match status" value="1"/>
</dbReference>
<accession>A0A223V030</accession>
<name>A0A223V030_9FLAO</name>
<dbReference type="Proteomes" id="UP000215244">
    <property type="component" value="Chromosome"/>
</dbReference>
<dbReference type="InterPro" id="IPR001296">
    <property type="entry name" value="Glyco_trans_1"/>
</dbReference>
<organism evidence="1 2">
    <name type="scientific">Maribacter cobaltidurans</name>
    <dbReference type="NCBI Taxonomy" id="1178778"/>
    <lineage>
        <taxon>Bacteria</taxon>
        <taxon>Pseudomonadati</taxon>
        <taxon>Bacteroidota</taxon>
        <taxon>Flavobacteriia</taxon>
        <taxon>Flavobacteriales</taxon>
        <taxon>Flavobacteriaceae</taxon>
        <taxon>Maribacter</taxon>
    </lineage>
</organism>
<dbReference type="InterPro" id="IPR028098">
    <property type="entry name" value="Glyco_trans_4-like_N"/>
</dbReference>
<evidence type="ECO:0000313" key="2">
    <source>
        <dbReference type="Proteomes" id="UP000215244"/>
    </source>
</evidence>
<dbReference type="Gene3D" id="3.40.50.2000">
    <property type="entry name" value="Glycogen Phosphorylase B"/>
    <property type="match status" value="2"/>
</dbReference>
<dbReference type="Pfam" id="PF13439">
    <property type="entry name" value="Glyco_transf_4"/>
    <property type="match status" value="1"/>
</dbReference>
<dbReference type="OrthoDB" id="9794575at2"/>
<protein>
    <submittedName>
        <fullName evidence="1">Glycosyl transferase family 1</fullName>
    </submittedName>
</protein>
<dbReference type="EMBL" id="CP022957">
    <property type="protein sequence ID" value="ASV28775.1"/>
    <property type="molecule type" value="Genomic_DNA"/>
</dbReference>
<reference evidence="1 2" key="1">
    <citation type="submission" date="2017-08" db="EMBL/GenBank/DDBJ databases">
        <title>The complete genome sequence of Maribacter sp. B1, isolated from deep-sea sediment.</title>
        <authorList>
            <person name="Wu Y.-H."/>
            <person name="Cheng H."/>
            <person name="Xu X.-W."/>
        </authorList>
    </citation>
    <scope>NUCLEOTIDE SEQUENCE [LARGE SCALE GENOMIC DNA]</scope>
    <source>
        <strain evidence="1 2">B1</strain>
    </source>
</reference>
<dbReference type="RefSeq" id="WP_094995410.1">
    <property type="nucleotide sequence ID" value="NZ_BMJL01000001.1"/>
</dbReference>
<sequence length="423" mass="48550">MKKVLVITYYWPPAGGPGVQRWLKFVKYLPDFDVAPIVYIPENPHYPLIDDSLMDEIPKDIKCYKQPIFEPYGLSSLLSGKKTKRISSGVITPKNQSVLERLMLWVRGNLFIPDARKFWVRPSVRFLGRVLKEHDIGTIITTGPPHSLHLIGLKLKEQHHLQWIADFRDPWTSIGYHKKLKLSSNAQKKHKDLEYRVLNSADKIVVTSKTTKQEFEQITTKPIKVITNGYALPESTSAELDKKFTISHIGSMLADRNPINLWKVLGELVRDNPDFKSSLELNFVGVLGENILNSIQEYGLEKHVNVIGYLPHDQAVEYQLKSQILLLVEIDSEETLGIIPGKYFEYLWANRPILGIGPSGWEVAEMITETKSGKVFDYTANSELKNVILNWFESYEDQSLTISSQHIEKYSRKELTRQLAEYI</sequence>
<gene>
    <name evidence="1" type="ORF">CJ263_00195</name>
</gene>
<dbReference type="SUPFAM" id="SSF53756">
    <property type="entry name" value="UDP-Glycosyltransferase/glycogen phosphorylase"/>
    <property type="match status" value="1"/>
</dbReference>
<dbReference type="AlphaFoldDB" id="A0A223V030"/>
<dbReference type="GO" id="GO:0016757">
    <property type="term" value="F:glycosyltransferase activity"/>
    <property type="evidence" value="ECO:0007669"/>
    <property type="project" value="InterPro"/>
</dbReference>
<dbReference type="KEGG" id="marb:CJ263_00195"/>
<evidence type="ECO:0000313" key="1">
    <source>
        <dbReference type="EMBL" id="ASV28775.1"/>
    </source>
</evidence>
<keyword evidence="2" id="KW-1185">Reference proteome</keyword>